<feature type="transmembrane region" description="Helical" evidence="11">
    <location>
        <begin position="5"/>
        <end position="22"/>
    </location>
</feature>
<evidence type="ECO:0000256" key="2">
    <source>
        <dbReference type="ARBA" id="ARBA00022448"/>
    </source>
</evidence>
<feature type="transmembrane region" description="Helical" evidence="11">
    <location>
        <begin position="103"/>
        <end position="130"/>
    </location>
</feature>
<dbReference type="InterPro" id="IPR004680">
    <property type="entry name" value="Cit_transptr-like_dom"/>
</dbReference>
<dbReference type="PANTHER" id="PTHR43269">
    <property type="entry name" value="SODIUM/PROTON ANTIPORTER 1-RELATED"/>
    <property type="match status" value="1"/>
</dbReference>
<feature type="transmembrane region" description="Helical" evidence="11">
    <location>
        <begin position="68"/>
        <end position="88"/>
    </location>
</feature>
<dbReference type="GO" id="GO:0015297">
    <property type="term" value="F:antiporter activity"/>
    <property type="evidence" value="ECO:0007669"/>
    <property type="project" value="UniProtKB-KW"/>
</dbReference>
<sequence length="422" mass="46234">MAIGVIICFIVAYILIVFEHPLKLDKSVPALMAGVVCWSIIAISDLPLEGGTSLENGLSHSLSKIAEILLFLIGAMTIVELIDLHHGFKILSDLIKATSKYSLLVIISFFAFFLSAILDNLTTTIVMITIIRKLVSSQEDRLYYASFVIIAANAGGAWSPIGDVTTTMLWIDNKVSTLLLIEYLIVPSLICILIPLAIAYFLPVFKGKVKAAQNPSDHPHLPSSRIILFFGIGGLIFVPIFKQITHLPPYLGMMFSLAVIWLVSDLINYRTYPPEELGKKLSIKNALSRIEMPSILFFFGILAAVSALEVLGHLSHMALYLDQWFGNTGIVAFILGLLSAIVDNVPLVAASLGMYNFEIDHAFWHEIAFAAGTGGSILVIGSAAGVAAMGMEKINFIWYLKKISWIALLGYLGGWLVLYFTH</sequence>
<feature type="domain" description="Citrate transporter-like" evidence="12">
    <location>
        <begin position="13"/>
        <end position="371"/>
    </location>
</feature>
<evidence type="ECO:0000256" key="3">
    <source>
        <dbReference type="ARBA" id="ARBA00022449"/>
    </source>
</evidence>
<reference evidence="13 14" key="1">
    <citation type="submission" date="2020-10" db="EMBL/GenBank/DDBJ databases">
        <title>Connecting structure to function with the recovery of over 1000 high-quality activated sludge metagenome-assembled genomes encoding full-length rRNA genes using long-read sequencing.</title>
        <authorList>
            <person name="Singleton C.M."/>
            <person name="Petriglieri F."/>
            <person name="Kristensen J.M."/>
            <person name="Kirkegaard R.H."/>
            <person name="Michaelsen T.Y."/>
            <person name="Andersen M.H."/>
            <person name="Karst S.M."/>
            <person name="Dueholm M.S."/>
            <person name="Nielsen P.H."/>
            <person name="Albertsen M."/>
        </authorList>
    </citation>
    <scope>NUCLEOTIDE SEQUENCE [LARGE SCALE GENOMIC DNA]</scope>
    <source>
        <strain evidence="13">Ribe_18-Q3-R11-54_BAT3C.373</strain>
    </source>
</reference>
<evidence type="ECO:0000256" key="8">
    <source>
        <dbReference type="ARBA" id="ARBA00023136"/>
    </source>
</evidence>
<evidence type="ECO:0000256" key="11">
    <source>
        <dbReference type="SAM" id="Phobius"/>
    </source>
</evidence>
<feature type="transmembrane region" description="Helical" evidence="11">
    <location>
        <begin position="142"/>
        <end position="161"/>
    </location>
</feature>
<evidence type="ECO:0000313" key="13">
    <source>
        <dbReference type="EMBL" id="MBK9717881.1"/>
    </source>
</evidence>
<evidence type="ECO:0000259" key="12">
    <source>
        <dbReference type="Pfam" id="PF03600"/>
    </source>
</evidence>
<evidence type="ECO:0000256" key="10">
    <source>
        <dbReference type="ARBA" id="ARBA00025753"/>
    </source>
</evidence>
<feature type="transmembrane region" description="Helical" evidence="11">
    <location>
        <begin position="226"/>
        <end position="244"/>
    </location>
</feature>
<organism evidence="13 14">
    <name type="scientific">Candidatus Defluviibacterium haderslevense</name>
    <dbReference type="NCBI Taxonomy" id="2981993"/>
    <lineage>
        <taxon>Bacteria</taxon>
        <taxon>Pseudomonadati</taxon>
        <taxon>Bacteroidota</taxon>
        <taxon>Saprospiria</taxon>
        <taxon>Saprospirales</taxon>
        <taxon>Saprospiraceae</taxon>
        <taxon>Candidatus Defluviibacterium</taxon>
    </lineage>
</organism>
<keyword evidence="4 11" id="KW-0812">Transmembrane</keyword>
<keyword evidence="5 11" id="KW-1133">Transmembrane helix</keyword>
<dbReference type="GO" id="GO:0016020">
    <property type="term" value="C:membrane"/>
    <property type="evidence" value="ECO:0007669"/>
    <property type="project" value="UniProtKB-SubCell"/>
</dbReference>
<dbReference type="EMBL" id="JADKFW010000005">
    <property type="protein sequence ID" value="MBK9717881.1"/>
    <property type="molecule type" value="Genomic_DNA"/>
</dbReference>
<dbReference type="AlphaFoldDB" id="A0A9D7XER3"/>
<feature type="transmembrane region" description="Helical" evidence="11">
    <location>
        <begin position="181"/>
        <end position="205"/>
    </location>
</feature>
<feature type="transmembrane region" description="Helical" evidence="11">
    <location>
        <begin position="330"/>
        <end position="355"/>
    </location>
</feature>
<accession>A0A9D7XER3</accession>
<dbReference type="GO" id="GO:0006814">
    <property type="term" value="P:sodium ion transport"/>
    <property type="evidence" value="ECO:0007669"/>
    <property type="project" value="UniProtKB-KW"/>
</dbReference>
<evidence type="ECO:0000256" key="5">
    <source>
        <dbReference type="ARBA" id="ARBA00022989"/>
    </source>
</evidence>
<name>A0A9D7XER3_9BACT</name>
<protein>
    <submittedName>
        <fullName evidence="13">Sodium:proton antiporter NhaD</fullName>
    </submittedName>
</protein>
<keyword evidence="7" id="KW-0406">Ion transport</keyword>
<feature type="transmembrane region" description="Helical" evidence="11">
    <location>
        <begin position="290"/>
        <end position="310"/>
    </location>
</feature>
<feature type="transmembrane region" description="Helical" evidence="11">
    <location>
        <begin position="403"/>
        <end position="421"/>
    </location>
</feature>
<dbReference type="NCBIfam" id="NF038006">
    <property type="entry name" value="NhaD_1"/>
    <property type="match status" value="1"/>
</dbReference>
<comment type="caution">
    <text evidence="13">The sequence shown here is derived from an EMBL/GenBank/DDBJ whole genome shotgun (WGS) entry which is preliminary data.</text>
</comment>
<keyword evidence="2" id="KW-0813">Transport</keyword>
<keyword evidence="9" id="KW-0739">Sodium transport</keyword>
<evidence type="ECO:0000256" key="7">
    <source>
        <dbReference type="ARBA" id="ARBA00023065"/>
    </source>
</evidence>
<dbReference type="InterPro" id="IPR045016">
    <property type="entry name" value="NhaD-like"/>
</dbReference>
<dbReference type="Pfam" id="PF03600">
    <property type="entry name" value="CitMHS"/>
    <property type="match status" value="1"/>
</dbReference>
<evidence type="ECO:0000256" key="6">
    <source>
        <dbReference type="ARBA" id="ARBA00023053"/>
    </source>
</evidence>
<feature type="transmembrane region" description="Helical" evidence="11">
    <location>
        <begin position="28"/>
        <end position="48"/>
    </location>
</feature>
<keyword evidence="8 11" id="KW-0472">Membrane</keyword>
<gene>
    <name evidence="13" type="primary">nhaD</name>
    <name evidence="13" type="ORF">IPO85_10265</name>
</gene>
<dbReference type="PANTHER" id="PTHR43269:SF2">
    <property type="entry name" value="SODIUM_PROTON ANTIPORTER 1-RELATED"/>
    <property type="match status" value="1"/>
</dbReference>
<evidence type="ECO:0000313" key="14">
    <source>
        <dbReference type="Proteomes" id="UP000808349"/>
    </source>
</evidence>
<comment type="similarity">
    <text evidence="10">Belongs to the NhaD Na(+)/H(+) (TC 2.A.62) antiporter family.</text>
</comment>
<evidence type="ECO:0000256" key="4">
    <source>
        <dbReference type="ARBA" id="ARBA00022692"/>
    </source>
</evidence>
<evidence type="ECO:0000256" key="1">
    <source>
        <dbReference type="ARBA" id="ARBA00004141"/>
    </source>
</evidence>
<feature type="transmembrane region" description="Helical" evidence="11">
    <location>
        <begin position="367"/>
        <end position="391"/>
    </location>
</feature>
<keyword evidence="3" id="KW-0050">Antiport</keyword>
<comment type="subcellular location">
    <subcellularLocation>
        <location evidence="1">Membrane</location>
        <topology evidence="1">Multi-pass membrane protein</topology>
    </subcellularLocation>
</comment>
<dbReference type="Proteomes" id="UP000808349">
    <property type="component" value="Unassembled WGS sequence"/>
</dbReference>
<keyword evidence="6" id="KW-0915">Sodium</keyword>
<evidence type="ECO:0000256" key="9">
    <source>
        <dbReference type="ARBA" id="ARBA00023201"/>
    </source>
</evidence>
<proteinExistence type="inferred from homology"/>